<dbReference type="Proteomes" id="UP000317557">
    <property type="component" value="Unassembled WGS sequence"/>
</dbReference>
<dbReference type="EMBL" id="FXTP01000002">
    <property type="protein sequence ID" value="SMO42482.1"/>
    <property type="molecule type" value="Genomic_DNA"/>
</dbReference>
<dbReference type="Pfam" id="PF00903">
    <property type="entry name" value="Glyoxalase"/>
    <property type="match status" value="1"/>
</dbReference>
<reference evidence="2 3" key="1">
    <citation type="submission" date="2017-05" db="EMBL/GenBank/DDBJ databases">
        <authorList>
            <person name="Varghese N."/>
            <person name="Submissions S."/>
        </authorList>
    </citation>
    <scope>NUCLEOTIDE SEQUENCE [LARGE SCALE GENOMIC DNA]</scope>
    <source>
        <strain evidence="2 3">DSM 21985</strain>
    </source>
</reference>
<feature type="domain" description="VOC" evidence="1">
    <location>
        <begin position="7"/>
        <end position="124"/>
    </location>
</feature>
<dbReference type="Gene3D" id="3.10.180.10">
    <property type="entry name" value="2,3-Dihydroxybiphenyl 1,2-Dioxygenase, domain 1"/>
    <property type="match status" value="1"/>
</dbReference>
<name>A0A521B5U7_9BACT</name>
<dbReference type="RefSeq" id="WP_142453068.1">
    <property type="nucleotide sequence ID" value="NZ_FXTP01000002.1"/>
</dbReference>
<gene>
    <name evidence="2" type="ORF">SAMN06265219_10244</name>
</gene>
<dbReference type="PANTHER" id="PTHR33993:SF5">
    <property type="entry name" value="GLYOXALASE"/>
    <property type="match status" value="1"/>
</dbReference>
<organism evidence="2 3">
    <name type="scientific">Gracilimonas mengyeensis</name>
    <dbReference type="NCBI Taxonomy" id="1302730"/>
    <lineage>
        <taxon>Bacteria</taxon>
        <taxon>Pseudomonadati</taxon>
        <taxon>Balneolota</taxon>
        <taxon>Balneolia</taxon>
        <taxon>Balneolales</taxon>
        <taxon>Balneolaceae</taxon>
        <taxon>Gracilimonas</taxon>
    </lineage>
</organism>
<dbReference type="InterPro" id="IPR029068">
    <property type="entry name" value="Glyas_Bleomycin-R_OHBP_Dase"/>
</dbReference>
<accession>A0A521B5U7</accession>
<dbReference type="SUPFAM" id="SSF54593">
    <property type="entry name" value="Glyoxalase/Bleomycin resistance protein/Dihydroxybiphenyl dioxygenase"/>
    <property type="match status" value="1"/>
</dbReference>
<evidence type="ECO:0000259" key="1">
    <source>
        <dbReference type="PROSITE" id="PS51819"/>
    </source>
</evidence>
<sequence>MKKRVTGIGGVFLKAKDPKATKEWYRQHLGIQSGKYGGTFEWRKAEAPDQKGFTAWSIFDETTEYTNPSKKDAMINYRVENLEELLKVLEEEGVKIIGEMEVYEYGKFGWIMDPNGYKIELWEPNDEEYDKIKGETNLSG</sequence>
<protein>
    <recommendedName>
        <fullName evidence="1">VOC domain-containing protein</fullName>
    </recommendedName>
</protein>
<dbReference type="AlphaFoldDB" id="A0A521B5U7"/>
<dbReference type="InterPro" id="IPR052164">
    <property type="entry name" value="Anthracycline_SecMetBiosynth"/>
</dbReference>
<evidence type="ECO:0000313" key="2">
    <source>
        <dbReference type="EMBL" id="SMO42482.1"/>
    </source>
</evidence>
<proteinExistence type="predicted"/>
<dbReference type="PANTHER" id="PTHR33993">
    <property type="entry name" value="GLYOXALASE-RELATED"/>
    <property type="match status" value="1"/>
</dbReference>
<dbReference type="PROSITE" id="PS51819">
    <property type="entry name" value="VOC"/>
    <property type="match status" value="1"/>
</dbReference>
<dbReference type="InterPro" id="IPR037523">
    <property type="entry name" value="VOC_core"/>
</dbReference>
<dbReference type="InterPro" id="IPR004360">
    <property type="entry name" value="Glyas_Fos-R_dOase_dom"/>
</dbReference>
<keyword evidence="3" id="KW-1185">Reference proteome</keyword>
<dbReference type="OrthoDB" id="9799428at2"/>
<evidence type="ECO:0000313" key="3">
    <source>
        <dbReference type="Proteomes" id="UP000317557"/>
    </source>
</evidence>